<dbReference type="EMBL" id="JBHSNL010000006">
    <property type="protein sequence ID" value="MFC5546650.1"/>
    <property type="molecule type" value="Genomic_DNA"/>
</dbReference>
<reference evidence="3" key="1">
    <citation type="journal article" date="2019" name="Int. J. Syst. Evol. Microbiol.">
        <title>The Global Catalogue of Microorganisms (GCM) 10K type strain sequencing project: providing services to taxonomists for standard genome sequencing and annotation.</title>
        <authorList>
            <consortium name="The Broad Institute Genomics Platform"/>
            <consortium name="The Broad Institute Genome Sequencing Center for Infectious Disease"/>
            <person name="Wu L."/>
            <person name="Ma J."/>
        </authorList>
    </citation>
    <scope>NUCLEOTIDE SEQUENCE [LARGE SCALE GENOMIC DNA]</scope>
    <source>
        <strain evidence="3">CGMCC 4.1799</strain>
    </source>
</reference>
<proteinExistence type="predicted"/>
<dbReference type="PROSITE" id="PS51708">
    <property type="entry name" value="CHAD"/>
    <property type="match status" value="1"/>
</dbReference>
<organism evidence="2 3">
    <name type="scientific">Marinobacter koreensis</name>
    <dbReference type="NCBI Taxonomy" id="335974"/>
    <lineage>
        <taxon>Bacteria</taxon>
        <taxon>Pseudomonadati</taxon>
        <taxon>Pseudomonadota</taxon>
        <taxon>Gammaproteobacteria</taxon>
        <taxon>Pseudomonadales</taxon>
        <taxon>Marinobacteraceae</taxon>
        <taxon>Marinobacter</taxon>
    </lineage>
</organism>
<feature type="domain" description="CHAD" evidence="1">
    <location>
        <begin position="174"/>
        <end position="450"/>
    </location>
</feature>
<dbReference type="Proteomes" id="UP001596055">
    <property type="component" value="Unassembled WGS sequence"/>
</dbReference>
<dbReference type="InterPro" id="IPR013078">
    <property type="entry name" value="His_Pase_superF_clade-1"/>
</dbReference>
<sequence>MKHLFLVRHAKSSWTDDTLRDQDRPLNHRGESQLPSLARALNSLGAFGGRVYASSATRARATLEGILPPGFPADRVDILSELYTFDHRRLLRWLQNRDESEDTVLLIGHNPALIDLAGHLLGADPHALPTASIAHITLPDRPWQKLKAGKGTLEALLTPKDFSYEQFNRKRRKDDSPEPDIVAALDQQLRRIRDLERGVRVGVDDEFLHQYRVAIRRSRAIAESVEEVTRDRSLSRAIKALKHHARATSGLRDLHVFRQQLTEICQDNGELAAALATWTEAAIDRSHSDLVHHLDSRHYRNSLDEWSNRIHARAFRKLTRGMTSKDIRNAVARRIKEFNRRDAELLHSSPDEPIHRQRKRIKRIRYLMELDRPRWQEALGILKKQQEMYGRFQDLHVQIELLDAFRDSAPDVRPGAIQGLKTELEQQKADVKRRILALGGLDGAPLRHALL</sequence>
<evidence type="ECO:0000313" key="2">
    <source>
        <dbReference type="EMBL" id="MFC5546650.1"/>
    </source>
</evidence>
<protein>
    <submittedName>
        <fullName evidence="2">CHAD domain-containing protein</fullName>
    </submittedName>
</protein>
<dbReference type="Gene3D" id="1.40.20.10">
    <property type="entry name" value="CHAD domain"/>
    <property type="match status" value="1"/>
</dbReference>
<dbReference type="CDD" id="cd07067">
    <property type="entry name" value="HP_PGM_like"/>
    <property type="match status" value="1"/>
</dbReference>
<name>A0ABW0RSM3_9GAMM</name>
<keyword evidence="3" id="KW-1185">Reference proteome</keyword>
<dbReference type="InterPro" id="IPR038186">
    <property type="entry name" value="CHAD_dom_sf"/>
</dbReference>
<dbReference type="InterPro" id="IPR029033">
    <property type="entry name" value="His_PPase_superfam"/>
</dbReference>
<dbReference type="InterPro" id="IPR007899">
    <property type="entry name" value="CHAD_dom"/>
</dbReference>
<dbReference type="Gene3D" id="3.40.50.1240">
    <property type="entry name" value="Phosphoglycerate mutase-like"/>
    <property type="match status" value="1"/>
</dbReference>
<accession>A0ABW0RSM3</accession>
<evidence type="ECO:0000313" key="3">
    <source>
        <dbReference type="Proteomes" id="UP001596055"/>
    </source>
</evidence>
<dbReference type="SUPFAM" id="SSF53254">
    <property type="entry name" value="Phosphoglycerate mutase-like"/>
    <property type="match status" value="1"/>
</dbReference>
<dbReference type="PANTHER" id="PTHR39339">
    <property type="entry name" value="SLR1444 PROTEIN"/>
    <property type="match status" value="1"/>
</dbReference>
<dbReference type="PANTHER" id="PTHR39339:SF1">
    <property type="entry name" value="CHAD DOMAIN-CONTAINING PROTEIN"/>
    <property type="match status" value="1"/>
</dbReference>
<comment type="caution">
    <text evidence="2">The sequence shown here is derived from an EMBL/GenBank/DDBJ whole genome shotgun (WGS) entry which is preliminary data.</text>
</comment>
<gene>
    <name evidence="2" type="ORF">ACFPQA_16410</name>
</gene>
<dbReference type="Pfam" id="PF05235">
    <property type="entry name" value="CHAD"/>
    <property type="match status" value="1"/>
</dbReference>
<dbReference type="SMART" id="SM00880">
    <property type="entry name" value="CHAD"/>
    <property type="match status" value="1"/>
</dbReference>
<dbReference type="RefSeq" id="WP_248158884.1">
    <property type="nucleotide sequence ID" value="NZ_JAKZAJ010000004.1"/>
</dbReference>
<evidence type="ECO:0000259" key="1">
    <source>
        <dbReference type="PROSITE" id="PS51708"/>
    </source>
</evidence>